<dbReference type="InterPro" id="IPR027417">
    <property type="entry name" value="P-loop_NTPase"/>
</dbReference>
<sequence>MYLRRLKVRNLKLLRDVEISFERNGEVRPWTVFVAENGLCKTALLQAIAMAASGPTLASELADVASLPDRRHPEEETLIAAEFSLGRENHRLRQYPGFDKRPIRPPTVDCELTTQHGWREFKGWSSYGDKDRQWPSDMAADPLREARREQLPYWFVAGYGVDRSLPPPGGTRRTDLFSDPIKQRLENLFDQRKLTATGFSDFLETDLAHAYNHALIKVLLADKLLPRITEVRMRHPSQKVRSVQEIRESHLFHFEQGGASVPIPTTWLSRGYQSTIAWLADLIGQFLLEAGTEVDPRRMEGLVLIDELDLHLHPTWQAALIPALKHVFPKLQFIGTTHSAMLLPGLVQDEVLLLKQDEEGNVVVEPAPASPALMTGSEIFESFFGIHHLYPDKLGQDLQRFGYLASNPYRSDDEEREMGVVLNRLKKEGVEPGWTPVARQKPTVAKPRPSSKRRVTPGQRAAPKRVRAGRTGRKKR</sequence>
<evidence type="ECO:0000256" key="1">
    <source>
        <dbReference type="SAM" id="MobiDB-lite"/>
    </source>
</evidence>
<feature type="region of interest" description="Disordered" evidence="1">
    <location>
        <begin position="431"/>
        <end position="476"/>
    </location>
</feature>
<evidence type="ECO:0000313" key="3">
    <source>
        <dbReference type="EMBL" id="NMO14961.1"/>
    </source>
</evidence>
<dbReference type="GO" id="GO:0005524">
    <property type="term" value="F:ATP binding"/>
    <property type="evidence" value="ECO:0007669"/>
    <property type="project" value="InterPro"/>
</dbReference>
<dbReference type="AlphaFoldDB" id="A0A848LF84"/>
<comment type="caution">
    <text evidence="3">The sequence shown here is derived from an EMBL/GenBank/DDBJ whole genome shotgun (WGS) entry which is preliminary data.</text>
</comment>
<dbReference type="Pfam" id="PF13304">
    <property type="entry name" value="AAA_21"/>
    <property type="match status" value="1"/>
</dbReference>
<evidence type="ECO:0000259" key="2">
    <source>
        <dbReference type="Pfam" id="PF13304"/>
    </source>
</evidence>
<dbReference type="EMBL" id="JABBJJ010000029">
    <property type="protein sequence ID" value="NMO14961.1"/>
    <property type="molecule type" value="Genomic_DNA"/>
</dbReference>
<keyword evidence="4" id="KW-1185">Reference proteome</keyword>
<dbReference type="InterPro" id="IPR051396">
    <property type="entry name" value="Bact_Antivir_Def_Nuclease"/>
</dbReference>
<name>A0A848LF84_9BACT</name>
<dbReference type="SUPFAM" id="SSF52540">
    <property type="entry name" value="P-loop containing nucleoside triphosphate hydrolases"/>
    <property type="match status" value="1"/>
</dbReference>
<dbReference type="RefSeq" id="WP_169344256.1">
    <property type="nucleotide sequence ID" value="NZ_JABBJJ010000029.1"/>
</dbReference>
<reference evidence="3 4" key="1">
    <citation type="submission" date="2020-04" db="EMBL/GenBank/DDBJ databases">
        <title>Draft genome of Pyxidicoccus fallax type strain.</title>
        <authorList>
            <person name="Whitworth D.E."/>
        </authorList>
    </citation>
    <scope>NUCLEOTIDE SEQUENCE [LARGE SCALE GENOMIC DNA]</scope>
    <source>
        <strain evidence="3 4">DSM 14698</strain>
    </source>
</reference>
<accession>A0A848LF84</accession>
<dbReference type="PANTHER" id="PTHR43581:SF2">
    <property type="entry name" value="EXCINUCLEASE ATPASE SUBUNIT"/>
    <property type="match status" value="1"/>
</dbReference>
<dbReference type="Gene3D" id="3.40.50.300">
    <property type="entry name" value="P-loop containing nucleotide triphosphate hydrolases"/>
    <property type="match status" value="2"/>
</dbReference>
<dbReference type="PANTHER" id="PTHR43581">
    <property type="entry name" value="ATP/GTP PHOSPHATASE"/>
    <property type="match status" value="1"/>
</dbReference>
<dbReference type="InterPro" id="IPR003959">
    <property type="entry name" value="ATPase_AAA_core"/>
</dbReference>
<dbReference type="Proteomes" id="UP000518300">
    <property type="component" value="Unassembled WGS sequence"/>
</dbReference>
<gene>
    <name evidence="3" type="ORF">HG543_08850</name>
</gene>
<organism evidence="3 4">
    <name type="scientific">Pyxidicoccus fallax</name>
    <dbReference type="NCBI Taxonomy" id="394095"/>
    <lineage>
        <taxon>Bacteria</taxon>
        <taxon>Pseudomonadati</taxon>
        <taxon>Myxococcota</taxon>
        <taxon>Myxococcia</taxon>
        <taxon>Myxococcales</taxon>
        <taxon>Cystobacterineae</taxon>
        <taxon>Myxococcaceae</taxon>
        <taxon>Pyxidicoccus</taxon>
    </lineage>
</organism>
<proteinExistence type="predicted"/>
<dbReference type="GO" id="GO:0016887">
    <property type="term" value="F:ATP hydrolysis activity"/>
    <property type="evidence" value="ECO:0007669"/>
    <property type="project" value="InterPro"/>
</dbReference>
<protein>
    <submittedName>
        <fullName evidence="3">AAA family ATPase</fullName>
    </submittedName>
</protein>
<feature type="compositionally biased region" description="Basic residues" evidence="1">
    <location>
        <begin position="462"/>
        <end position="476"/>
    </location>
</feature>
<evidence type="ECO:0000313" key="4">
    <source>
        <dbReference type="Proteomes" id="UP000518300"/>
    </source>
</evidence>
<feature type="domain" description="ATPase AAA-type core" evidence="2">
    <location>
        <begin position="37"/>
        <end position="341"/>
    </location>
</feature>